<keyword evidence="5" id="KW-1133">Transmembrane helix</keyword>
<keyword evidence="10" id="KW-1185">Reference proteome</keyword>
<evidence type="ECO:0000256" key="7">
    <source>
        <dbReference type="ARBA" id="ARBA00023136"/>
    </source>
</evidence>
<accession>A0A183EW88</accession>
<keyword evidence="8" id="KW-0813">Transport</keyword>
<dbReference type="OrthoDB" id="436405at2759"/>
<evidence type="ECO:0000256" key="2">
    <source>
        <dbReference type="ARBA" id="ARBA00010867"/>
    </source>
</evidence>
<dbReference type="InterPro" id="IPR013261">
    <property type="entry name" value="Tim21"/>
</dbReference>
<keyword evidence="3" id="KW-0812">Transmembrane</keyword>
<dbReference type="AlphaFoldDB" id="A0A183EW88"/>
<keyword evidence="7" id="KW-0472">Membrane</keyword>
<reference evidence="9 10" key="2">
    <citation type="submission" date="2018-11" db="EMBL/GenBank/DDBJ databases">
        <authorList>
            <consortium name="Pathogen Informatics"/>
        </authorList>
    </citation>
    <scope>NUCLEOTIDE SEQUENCE [LARGE SCALE GENOMIC DNA]</scope>
</reference>
<dbReference type="Proteomes" id="UP000271098">
    <property type="component" value="Unassembled WGS sequence"/>
</dbReference>
<keyword evidence="8" id="KW-0653">Protein transport</keyword>
<keyword evidence="6 8" id="KW-0496">Mitochondrion</keyword>
<evidence type="ECO:0000256" key="4">
    <source>
        <dbReference type="ARBA" id="ARBA00022946"/>
    </source>
</evidence>
<evidence type="ECO:0000256" key="1">
    <source>
        <dbReference type="ARBA" id="ARBA00004304"/>
    </source>
</evidence>
<dbReference type="Gene3D" id="3.10.450.320">
    <property type="entry name" value="Mitochondrial import inner membrane translocase subunit Tim21"/>
    <property type="match status" value="1"/>
</dbReference>
<organism evidence="11">
    <name type="scientific">Gongylonema pulchrum</name>
    <dbReference type="NCBI Taxonomy" id="637853"/>
    <lineage>
        <taxon>Eukaryota</taxon>
        <taxon>Metazoa</taxon>
        <taxon>Ecdysozoa</taxon>
        <taxon>Nematoda</taxon>
        <taxon>Chromadorea</taxon>
        <taxon>Rhabditida</taxon>
        <taxon>Spirurina</taxon>
        <taxon>Spiruromorpha</taxon>
        <taxon>Spiruroidea</taxon>
        <taxon>Gongylonematidae</taxon>
        <taxon>Gongylonema</taxon>
    </lineage>
</organism>
<dbReference type="InterPro" id="IPR038552">
    <property type="entry name" value="Tim21_IMS_sf"/>
</dbReference>
<name>A0A183EW88_9BILA</name>
<protein>
    <recommendedName>
        <fullName evidence="8">Mitochondrial import inner membrane translocase subunit Tim21</fullName>
    </recommendedName>
</protein>
<evidence type="ECO:0000313" key="11">
    <source>
        <dbReference type="WBParaSite" id="GPUH_0002525901-mRNA-1"/>
    </source>
</evidence>
<comment type="similarity">
    <text evidence="2 8">Belongs to the TIM21 family.</text>
</comment>
<keyword evidence="8" id="KW-0999">Mitochondrion inner membrane</keyword>
<dbReference type="EMBL" id="UYRT01104301">
    <property type="protein sequence ID" value="VDN43937.1"/>
    <property type="molecule type" value="Genomic_DNA"/>
</dbReference>
<dbReference type="GO" id="GO:0030150">
    <property type="term" value="P:protein import into mitochondrial matrix"/>
    <property type="evidence" value="ECO:0007669"/>
    <property type="project" value="UniProtKB-UniRule"/>
</dbReference>
<dbReference type="PANTHER" id="PTHR13032">
    <property type="entry name" value="MITOCHONDRIAL IMPORT INNER MEMBRANE TRANSLOCASE SUBUNIT TIM21"/>
    <property type="match status" value="1"/>
</dbReference>
<comment type="subcellular location">
    <subcellularLocation>
        <location evidence="8">Mitochondrion inner membrane</location>
        <topology evidence="8">Single-pass membrane protein</topology>
    </subcellularLocation>
    <subcellularLocation>
        <location evidence="1">Mitochondrion membrane</location>
        <topology evidence="1">Single-pass membrane protein</topology>
    </subcellularLocation>
</comment>
<evidence type="ECO:0000256" key="3">
    <source>
        <dbReference type="ARBA" id="ARBA00022692"/>
    </source>
</evidence>
<sequence>MAGMSYLLYEEVFSPAGPQAVFSKAMSLIRSDPDCQRLLGNSVVGYGEGRGRIKRIAHHTYQKGSRREGITTAEMEKVDNKWRWRFLIVSTTDLIPETVILIDNR</sequence>
<comment type="subunit">
    <text evidence="8">Component of the TIM23 complex.</text>
</comment>
<dbReference type="PANTHER" id="PTHR13032:SF6">
    <property type="entry name" value="MITOCHONDRIAL IMPORT INNER MEMBRANE TRANSLOCASE SUBUNIT TIM21"/>
    <property type="match status" value="1"/>
</dbReference>
<dbReference type="GO" id="GO:0005744">
    <property type="term" value="C:TIM23 mitochondrial import inner membrane translocase complex"/>
    <property type="evidence" value="ECO:0007669"/>
    <property type="project" value="UniProtKB-UniRule"/>
</dbReference>
<keyword evidence="8" id="KW-0811">Translocation</keyword>
<evidence type="ECO:0000313" key="9">
    <source>
        <dbReference type="EMBL" id="VDN43937.1"/>
    </source>
</evidence>
<reference evidence="11" key="1">
    <citation type="submission" date="2016-06" db="UniProtKB">
        <authorList>
            <consortium name="WormBaseParasite"/>
        </authorList>
    </citation>
    <scope>IDENTIFICATION</scope>
</reference>
<keyword evidence="4" id="KW-0809">Transit peptide</keyword>
<evidence type="ECO:0000256" key="8">
    <source>
        <dbReference type="RuleBase" id="RU367142"/>
    </source>
</evidence>
<evidence type="ECO:0000256" key="6">
    <source>
        <dbReference type="ARBA" id="ARBA00023128"/>
    </source>
</evidence>
<gene>
    <name evidence="9" type="ORF">GPUH_LOCUS25229</name>
</gene>
<evidence type="ECO:0000313" key="10">
    <source>
        <dbReference type="Proteomes" id="UP000271098"/>
    </source>
</evidence>
<dbReference type="Pfam" id="PF08294">
    <property type="entry name" value="TIM21"/>
    <property type="match status" value="1"/>
</dbReference>
<comment type="function">
    <text evidence="8">Essential component of the TIM23 complex, a complex that mediates the translocation of transit peptide-containing proteins across the mitochondrial inner membrane.</text>
</comment>
<proteinExistence type="inferred from homology"/>
<dbReference type="WBParaSite" id="GPUH_0002525901-mRNA-1">
    <property type="protein sequence ID" value="GPUH_0002525901-mRNA-1"/>
    <property type="gene ID" value="GPUH_0002525901"/>
</dbReference>
<evidence type="ECO:0000256" key="5">
    <source>
        <dbReference type="ARBA" id="ARBA00022989"/>
    </source>
</evidence>